<dbReference type="GO" id="GO:0005524">
    <property type="term" value="F:ATP binding"/>
    <property type="evidence" value="ECO:0007669"/>
    <property type="project" value="UniProtKB-KW"/>
</dbReference>
<feature type="coiled-coil region" evidence="5">
    <location>
        <begin position="263"/>
        <end position="297"/>
    </location>
</feature>
<dbReference type="CDD" id="cd00009">
    <property type="entry name" value="AAA"/>
    <property type="match status" value="1"/>
</dbReference>
<dbReference type="PANTHER" id="PTHR43392">
    <property type="entry name" value="AAA-TYPE ATPASE FAMILY PROTEIN / ANKYRIN REPEAT FAMILY PROTEIN"/>
    <property type="match status" value="1"/>
</dbReference>
<comment type="similarity">
    <text evidence="1">Belongs to the CbxX/CfxQ family.</text>
</comment>
<comment type="function">
    <text evidence="4">Seems to be necessary for the expression of RuBisCO.</text>
</comment>
<dbReference type="Pfam" id="PF00004">
    <property type="entry name" value="AAA"/>
    <property type="match status" value="1"/>
</dbReference>
<keyword evidence="3" id="KW-0067">ATP-binding</keyword>
<dbReference type="Pfam" id="PF17866">
    <property type="entry name" value="AAA_lid_6"/>
    <property type="match status" value="1"/>
</dbReference>
<feature type="domain" description="CbbX AAA lid" evidence="8">
    <location>
        <begin position="751"/>
        <end position="811"/>
    </location>
</feature>
<evidence type="ECO:0000259" key="8">
    <source>
        <dbReference type="Pfam" id="PF17866"/>
    </source>
</evidence>
<dbReference type="SUPFAM" id="SSF81901">
    <property type="entry name" value="HCP-like"/>
    <property type="match status" value="2"/>
</dbReference>
<protein>
    <submittedName>
        <fullName evidence="9">TPR repeat</fullName>
    </submittedName>
</protein>
<dbReference type="EMBL" id="FPBZ01000008">
    <property type="protein sequence ID" value="SFU58543.1"/>
    <property type="molecule type" value="Genomic_DNA"/>
</dbReference>
<dbReference type="InterPro" id="IPR011990">
    <property type="entry name" value="TPR-like_helical_dom_sf"/>
</dbReference>
<dbReference type="InterPro" id="IPR041627">
    <property type="entry name" value="AAA_lid_6"/>
</dbReference>
<dbReference type="GO" id="GO:0016887">
    <property type="term" value="F:ATP hydrolysis activity"/>
    <property type="evidence" value="ECO:0007669"/>
    <property type="project" value="InterPro"/>
</dbReference>
<reference evidence="9 10" key="1">
    <citation type="submission" date="2016-10" db="EMBL/GenBank/DDBJ databases">
        <authorList>
            <person name="de Groot N.N."/>
        </authorList>
    </citation>
    <scope>NUCLEOTIDE SEQUENCE [LARGE SCALE GENOMIC DNA]</scope>
    <source>
        <strain evidence="9 10">Nl14</strain>
    </source>
</reference>
<organism evidence="9 10">
    <name type="scientific">Nitrosospira multiformis</name>
    <dbReference type="NCBI Taxonomy" id="1231"/>
    <lineage>
        <taxon>Bacteria</taxon>
        <taxon>Pseudomonadati</taxon>
        <taxon>Pseudomonadota</taxon>
        <taxon>Betaproteobacteria</taxon>
        <taxon>Nitrosomonadales</taxon>
        <taxon>Nitrosomonadaceae</taxon>
        <taxon>Nitrosospira</taxon>
    </lineage>
</organism>
<evidence type="ECO:0000256" key="1">
    <source>
        <dbReference type="ARBA" id="ARBA00010378"/>
    </source>
</evidence>
<dbReference type="InterPro" id="IPR000641">
    <property type="entry name" value="CbxX/CfxQ"/>
</dbReference>
<feature type="transmembrane region" description="Helical" evidence="6">
    <location>
        <begin position="63"/>
        <end position="83"/>
    </location>
</feature>
<dbReference type="AlphaFoldDB" id="A0A1I7HCU5"/>
<evidence type="ECO:0000313" key="10">
    <source>
        <dbReference type="Proteomes" id="UP000182649"/>
    </source>
</evidence>
<dbReference type="Gene3D" id="1.25.40.10">
    <property type="entry name" value="Tetratricopeptide repeat domain"/>
    <property type="match status" value="2"/>
</dbReference>
<dbReference type="InterPro" id="IPR006597">
    <property type="entry name" value="Sel1-like"/>
</dbReference>
<sequence>MTIWLAIILLLVAMLVWALWGGYKIYQPRTAFLIAGSVAAIVIALLIWVDGLELGTSNNFREIIYFSIGSFFFFGSMAAWSTYRANNKPFPHLPLQPIPDIEEKYLLKAALYHEKKGDYFSLERLAKWGNPFAQRRLHDRIKNNDRGKAKILYDFAYSQGDPFIWGDGSFSDRSSEKLSRKNLRRVEAAYRMAAELGDPQALRDIAEIYFHGLGSESEKASGSGIQPDPKQAREWLEKLAEQGNPEDQLNIANEYYSLAWRKIENVEEAAKVLMWSRKVLENEKADTEQRKDAAYNIDWIEENEALRASSLIQRGFDYFYGRNTEQSFEKAMVQFKMVAGFPDSNLHSVHCIRSAEYVLGSMYELGQGVEKDEAAARLWYSKSADKGDPYAQLDLASMCMNGRGGEQDYTKAFDLYSKNADQGNAIAQNNLGLMYTRGWGVEQDYSKAAEWFSKAAEQNNATAQINLAILHRDGPGVPPDLKLAKELFERAASNDEADEDQRARARKALHDLTASNTSNQSPANILQSQAVSKPTDQFFPLMNELLDSKLAELNAMIGLSEVKERVTTLISLAEHRKRMKEKGYEPRSMSMHMVFTGNPGTGKTTVARLVGDIYKGLGLLASGHVVEARREDLVGRYIGQTAPATRAKIEEALDGILFIDEAYTLVPDDSRGDYGLETIATLITVMEDNRHRLVVIVAGYPEEMERFINANPGLKSRFTEFIHFSDYSPEELTEMFIKFAENPSSPYIVTDEAKSVVREEFEKIHSGKGKGFGNGREARNLFDRTIERLAKRTYLIDSKDESLRTIMPEDIHVK</sequence>
<evidence type="ECO:0000256" key="6">
    <source>
        <dbReference type="SAM" id="Phobius"/>
    </source>
</evidence>
<dbReference type="Pfam" id="PF08238">
    <property type="entry name" value="Sel1"/>
    <property type="match status" value="5"/>
</dbReference>
<name>A0A1I7HCU5_9PROT</name>
<dbReference type="FunFam" id="3.40.50.300:FF:000216">
    <property type="entry name" value="Type VII secretion ATPase EccA"/>
    <property type="match status" value="1"/>
</dbReference>
<evidence type="ECO:0000259" key="7">
    <source>
        <dbReference type="Pfam" id="PF00004"/>
    </source>
</evidence>
<evidence type="ECO:0000313" key="9">
    <source>
        <dbReference type="EMBL" id="SFU58543.1"/>
    </source>
</evidence>
<keyword evidence="6" id="KW-0472">Membrane</keyword>
<dbReference type="SMART" id="SM00671">
    <property type="entry name" value="SEL1"/>
    <property type="match status" value="6"/>
</dbReference>
<dbReference type="InterPro" id="IPR003959">
    <property type="entry name" value="ATPase_AAA_core"/>
</dbReference>
<evidence type="ECO:0000256" key="2">
    <source>
        <dbReference type="ARBA" id="ARBA00022741"/>
    </source>
</evidence>
<evidence type="ECO:0000256" key="3">
    <source>
        <dbReference type="ARBA" id="ARBA00022840"/>
    </source>
</evidence>
<dbReference type="Gene3D" id="3.40.50.300">
    <property type="entry name" value="P-loop containing nucleotide triphosphate hydrolases"/>
    <property type="match status" value="1"/>
</dbReference>
<evidence type="ECO:0000256" key="5">
    <source>
        <dbReference type="SAM" id="Coils"/>
    </source>
</evidence>
<proteinExistence type="inferred from homology"/>
<gene>
    <name evidence="9" type="ORF">SAMN05216417_10891</name>
</gene>
<dbReference type="InterPro" id="IPR050773">
    <property type="entry name" value="CbxX/CfxQ_RuBisCO_ESX"/>
</dbReference>
<dbReference type="RefSeq" id="WP_074974848.1">
    <property type="nucleotide sequence ID" value="NZ_FPBZ01000008.1"/>
</dbReference>
<feature type="transmembrane region" description="Helical" evidence="6">
    <location>
        <begin position="31"/>
        <end position="51"/>
    </location>
</feature>
<keyword evidence="2" id="KW-0547">Nucleotide-binding</keyword>
<dbReference type="Gene3D" id="1.10.8.60">
    <property type="match status" value="1"/>
</dbReference>
<keyword evidence="6" id="KW-0812">Transmembrane</keyword>
<dbReference type="SUPFAM" id="SSF52540">
    <property type="entry name" value="P-loop containing nucleoside triphosphate hydrolases"/>
    <property type="match status" value="1"/>
</dbReference>
<keyword evidence="6" id="KW-1133">Transmembrane helix</keyword>
<feature type="domain" description="ATPase AAA-type core" evidence="7">
    <location>
        <begin position="593"/>
        <end position="724"/>
    </location>
</feature>
<dbReference type="PANTHER" id="PTHR43392:SF2">
    <property type="entry name" value="AAA-TYPE ATPASE FAMILY PROTEIN _ ANKYRIN REPEAT FAMILY PROTEIN"/>
    <property type="match status" value="1"/>
</dbReference>
<dbReference type="OrthoDB" id="9806903at2"/>
<dbReference type="Proteomes" id="UP000182649">
    <property type="component" value="Unassembled WGS sequence"/>
</dbReference>
<dbReference type="InterPro" id="IPR027417">
    <property type="entry name" value="P-loop_NTPase"/>
</dbReference>
<dbReference type="PRINTS" id="PR00819">
    <property type="entry name" value="CBXCFQXSUPER"/>
</dbReference>
<accession>A0A1I7HCU5</accession>
<evidence type="ECO:0000256" key="4">
    <source>
        <dbReference type="ARBA" id="ARBA00054930"/>
    </source>
</evidence>
<keyword evidence="5" id="KW-0175">Coiled coil</keyword>